<evidence type="ECO:0000313" key="1">
    <source>
        <dbReference type="EMBL" id="KAF6003719.1"/>
    </source>
</evidence>
<reference evidence="1 2" key="1">
    <citation type="journal article" date="2020" name="J. Phycol.">
        <title>Comparative genome analysis reveals Cyanidiococcus gen. nov., a new extremophilic red algal genus sister to Cyanidioschyzon (Cyanidioschyzonaceae, Rhodophyta).</title>
        <authorList>
            <person name="Liu S.-L."/>
            <person name="Chiang Y.-R."/>
            <person name="Yoon H.S."/>
            <person name="Fu H.-Y."/>
        </authorList>
    </citation>
    <scope>NUCLEOTIDE SEQUENCE [LARGE SCALE GENOMIC DNA]</scope>
    <source>
        <strain evidence="1 2">THAL066</strain>
    </source>
</reference>
<gene>
    <name evidence="1" type="ORF">F1559_004786</name>
</gene>
<dbReference type="Proteomes" id="UP000530660">
    <property type="component" value="Unassembled WGS sequence"/>
</dbReference>
<evidence type="ECO:0000313" key="2">
    <source>
        <dbReference type="Proteomes" id="UP000530660"/>
    </source>
</evidence>
<comment type="caution">
    <text evidence="1">The sequence shown here is derived from an EMBL/GenBank/DDBJ whole genome shotgun (WGS) entry which is preliminary data.</text>
</comment>
<sequence>MFPPTPKEFTSNNCIGLVSEFDDGREPNWFVIKAAKAYDKNETKRIQLSQTGIALGPIKNPAKSSESTIIIAANEAAVLGLFADVLASKVIDSAACAVSVNMTTKVKNVDAWGSSPTIQYVMQLYRRTSTISKGSSVRLFAKKYALT</sequence>
<name>A0A7J7ILZ5_9RHOD</name>
<accession>A0A7J7ILZ5</accession>
<organism evidence="1 2">
    <name type="scientific">Cyanidiococcus yangmingshanensis</name>
    <dbReference type="NCBI Taxonomy" id="2690220"/>
    <lineage>
        <taxon>Eukaryota</taxon>
        <taxon>Rhodophyta</taxon>
        <taxon>Bangiophyceae</taxon>
        <taxon>Cyanidiales</taxon>
        <taxon>Cyanidiaceae</taxon>
        <taxon>Cyanidiococcus</taxon>
    </lineage>
</organism>
<protein>
    <submittedName>
        <fullName evidence="1">Uncharacterized protein</fullName>
    </submittedName>
</protein>
<dbReference type="AlphaFoldDB" id="A0A7J7ILZ5"/>
<keyword evidence="2" id="KW-1185">Reference proteome</keyword>
<dbReference type="EMBL" id="VWRR01000006">
    <property type="protein sequence ID" value="KAF6003719.1"/>
    <property type="molecule type" value="Genomic_DNA"/>
</dbReference>
<proteinExistence type="predicted"/>